<dbReference type="AlphaFoldDB" id="A0A0U1KVA0"/>
<evidence type="ECO:0000313" key="1">
    <source>
        <dbReference type="EMBL" id="CQR71362.1"/>
    </source>
</evidence>
<protein>
    <submittedName>
        <fullName evidence="1">Uncharacterized protein</fullName>
    </submittedName>
</protein>
<sequence length="98" mass="10729">MPAKTRAAARKTKAAKCIEFGNGVGVIMDPALVAIEPVGESNHSECRSIKPSSEEFARMLETMPNADRVKPVVCPLKKRKPVFDFRNMTGKPGQCKKV</sequence>
<accession>A0A0U1KVA0</accession>
<evidence type="ECO:0000313" key="2">
    <source>
        <dbReference type="Proteomes" id="UP000049855"/>
    </source>
</evidence>
<organism evidence="1 2">
    <name type="scientific">Sporomusa ovata</name>
    <dbReference type="NCBI Taxonomy" id="2378"/>
    <lineage>
        <taxon>Bacteria</taxon>
        <taxon>Bacillati</taxon>
        <taxon>Bacillota</taxon>
        <taxon>Negativicutes</taxon>
        <taxon>Selenomonadales</taxon>
        <taxon>Sporomusaceae</taxon>
        <taxon>Sporomusa</taxon>
    </lineage>
</organism>
<proteinExistence type="predicted"/>
<keyword evidence="2" id="KW-1185">Reference proteome</keyword>
<dbReference type="Proteomes" id="UP000049855">
    <property type="component" value="Unassembled WGS sequence"/>
</dbReference>
<gene>
    <name evidence="1" type="ORF">SpAn4DRAFT_3867</name>
</gene>
<reference evidence="2" key="1">
    <citation type="submission" date="2015-03" db="EMBL/GenBank/DDBJ databases">
        <authorList>
            <person name="Nijsse Bart"/>
        </authorList>
    </citation>
    <scope>NUCLEOTIDE SEQUENCE [LARGE SCALE GENOMIC DNA]</scope>
</reference>
<dbReference type="RefSeq" id="WP_021167466.1">
    <property type="nucleotide sequence ID" value="NZ_CTRP01000004.1"/>
</dbReference>
<dbReference type="EMBL" id="CTRP01000004">
    <property type="protein sequence ID" value="CQR71362.1"/>
    <property type="molecule type" value="Genomic_DNA"/>
</dbReference>
<name>A0A0U1KVA0_9FIRM</name>